<dbReference type="EMBL" id="JAKKPZ010000007">
    <property type="protein sequence ID" value="KAI1718831.1"/>
    <property type="molecule type" value="Genomic_DNA"/>
</dbReference>
<proteinExistence type="predicted"/>
<evidence type="ECO:0000256" key="3">
    <source>
        <dbReference type="ARBA" id="ARBA00022593"/>
    </source>
</evidence>
<reference evidence="6" key="1">
    <citation type="submission" date="2022-01" db="EMBL/GenBank/DDBJ databases">
        <title>Genome Sequence Resource for Two Populations of Ditylenchus destructor, the Migratory Endoparasitic Phytonematode.</title>
        <authorList>
            <person name="Zhang H."/>
            <person name="Lin R."/>
            <person name="Xie B."/>
        </authorList>
    </citation>
    <scope>NUCLEOTIDE SEQUENCE</scope>
    <source>
        <strain evidence="6">BazhouSP</strain>
    </source>
</reference>
<sequence length="138" mass="15808">MESTVSTIRDTVEFLKRHRNKIVTGATVIGGIYVVKKVVESEKFVEVKHSATNVLYGNSELSDSRDEYFQSNLSQARKNFIFDSHQQSCDKTVLSIIHDFRDQLGKRFETASLVERLKQGKIEPKVKIALWEDLKVGF</sequence>
<evidence type="ECO:0000313" key="6">
    <source>
        <dbReference type="EMBL" id="KAI1718831.1"/>
    </source>
</evidence>
<evidence type="ECO:0000256" key="1">
    <source>
        <dbReference type="ARBA" id="ARBA00011494"/>
    </source>
</evidence>
<organism evidence="6 7">
    <name type="scientific">Ditylenchus destructor</name>
    <dbReference type="NCBI Taxonomy" id="166010"/>
    <lineage>
        <taxon>Eukaryota</taxon>
        <taxon>Metazoa</taxon>
        <taxon>Ecdysozoa</taxon>
        <taxon>Nematoda</taxon>
        <taxon>Chromadorea</taxon>
        <taxon>Rhabditida</taxon>
        <taxon>Tylenchina</taxon>
        <taxon>Tylenchomorpha</taxon>
        <taxon>Sphaerularioidea</taxon>
        <taxon>Anguinidae</taxon>
        <taxon>Anguininae</taxon>
        <taxon>Ditylenchus</taxon>
    </lineage>
</organism>
<dbReference type="InterPro" id="IPR006966">
    <property type="entry name" value="Peroxin-3"/>
</dbReference>
<gene>
    <name evidence="6" type="ORF">DdX_05942</name>
</gene>
<name>A0AAD4NBW1_9BILA</name>
<dbReference type="PANTHER" id="PTHR28080">
    <property type="entry name" value="PEROXISOMAL BIOGENESIS FACTOR 3"/>
    <property type="match status" value="1"/>
</dbReference>
<evidence type="ECO:0000256" key="4">
    <source>
        <dbReference type="ARBA" id="ARBA00025338"/>
    </source>
</evidence>
<dbReference type="GO" id="GO:0045046">
    <property type="term" value="P:protein import into peroxisome membrane"/>
    <property type="evidence" value="ECO:0007669"/>
    <property type="project" value="TreeGrafter"/>
</dbReference>
<protein>
    <recommendedName>
        <fullName evidence="2">Peroxisomal biogenesis factor 3</fullName>
    </recommendedName>
    <alternativeName>
        <fullName evidence="5">Peroxisomal assembly protein PEX3</fullName>
    </alternativeName>
</protein>
<evidence type="ECO:0000256" key="2">
    <source>
        <dbReference type="ARBA" id="ARBA00014294"/>
    </source>
</evidence>
<evidence type="ECO:0000256" key="5">
    <source>
        <dbReference type="ARBA" id="ARBA00029630"/>
    </source>
</evidence>
<keyword evidence="7" id="KW-1185">Reference proteome</keyword>
<dbReference type="PANTHER" id="PTHR28080:SF1">
    <property type="entry name" value="PEROXISOMAL BIOGENESIS FACTOR 3"/>
    <property type="match status" value="1"/>
</dbReference>
<comment type="subunit">
    <text evidence="1">Interacts with PEX19.</text>
</comment>
<comment type="function">
    <text evidence="4">Involved in peroxisome biosynthesis and integrity. Assembles membrane vesicles before the matrix proteins are translocated. As a docking factor for PEX19, is necessary for the import of peroxisomal membrane proteins in the peroxisomes.</text>
</comment>
<keyword evidence="3" id="KW-0962">Peroxisome biogenesis</keyword>
<accession>A0AAD4NBW1</accession>
<comment type="caution">
    <text evidence="6">The sequence shown here is derived from an EMBL/GenBank/DDBJ whole genome shotgun (WGS) entry which is preliminary data.</text>
</comment>
<dbReference type="AlphaFoldDB" id="A0AAD4NBW1"/>
<dbReference type="Proteomes" id="UP001201812">
    <property type="component" value="Unassembled WGS sequence"/>
</dbReference>
<evidence type="ECO:0000313" key="7">
    <source>
        <dbReference type="Proteomes" id="UP001201812"/>
    </source>
</evidence>
<dbReference type="GO" id="GO:0030674">
    <property type="term" value="F:protein-macromolecule adaptor activity"/>
    <property type="evidence" value="ECO:0007669"/>
    <property type="project" value="TreeGrafter"/>
</dbReference>
<dbReference type="GO" id="GO:0005778">
    <property type="term" value="C:peroxisomal membrane"/>
    <property type="evidence" value="ECO:0007669"/>
    <property type="project" value="InterPro"/>
</dbReference>